<evidence type="ECO:0000256" key="1">
    <source>
        <dbReference type="SAM" id="MobiDB-lite"/>
    </source>
</evidence>
<gene>
    <name evidence="2" type="ORF">LARSCL_LOCUS4314</name>
</gene>
<feature type="region of interest" description="Disordered" evidence="1">
    <location>
        <begin position="410"/>
        <end position="433"/>
    </location>
</feature>
<evidence type="ECO:0000313" key="2">
    <source>
        <dbReference type="EMBL" id="CAL1268683.1"/>
    </source>
</evidence>
<keyword evidence="3" id="KW-1185">Reference proteome</keyword>
<accession>A0AAV1ZAX5</accession>
<dbReference type="AlphaFoldDB" id="A0AAV1ZAX5"/>
<feature type="compositionally biased region" description="Polar residues" evidence="1">
    <location>
        <begin position="125"/>
        <end position="151"/>
    </location>
</feature>
<evidence type="ECO:0000313" key="3">
    <source>
        <dbReference type="Proteomes" id="UP001497382"/>
    </source>
</evidence>
<reference evidence="2 3" key="1">
    <citation type="submission" date="2024-04" db="EMBL/GenBank/DDBJ databases">
        <authorList>
            <person name="Rising A."/>
            <person name="Reimegard J."/>
            <person name="Sonavane S."/>
            <person name="Akerstrom W."/>
            <person name="Nylinder S."/>
            <person name="Hedman E."/>
            <person name="Kallberg Y."/>
        </authorList>
    </citation>
    <scope>NUCLEOTIDE SEQUENCE [LARGE SCALE GENOMIC DNA]</scope>
</reference>
<feature type="compositionally biased region" description="Polar residues" evidence="1">
    <location>
        <begin position="239"/>
        <end position="250"/>
    </location>
</feature>
<feature type="compositionally biased region" description="Basic and acidic residues" evidence="1">
    <location>
        <begin position="203"/>
        <end position="213"/>
    </location>
</feature>
<feature type="region of interest" description="Disordered" evidence="1">
    <location>
        <begin position="203"/>
        <end position="255"/>
    </location>
</feature>
<dbReference type="Proteomes" id="UP001497382">
    <property type="component" value="Unassembled WGS sequence"/>
</dbReference>
<feature type="compositionally biased region" description="Low complexity" evidence="1">
    <location>
        <begin position="412"/>
        <end position="424"/>
    </location>
</feature>
<feature type="compositionally biased region" description="Polar residues" evidence="1">
    <location>
        <begin position="215"/>
        <end position="228"/>
    </location>
</feature>
<name>A0AAV1ZAX5_9ARAC</name>
<protein>
    <submittedName>
        <fullName evidence="2">Uncharacterized protein</fullName>
    </submittedName>
</protein>
<organism evidence="2 3">
    <name type="scientific">Larinioides sclopetarius</name>
    <dbReference type="NCBI Taxonomy" id="280406"/>
    <lineage>
        <taxon>Eukaryota</taxon>
        <taxon>Metazoa</taxon>
        <taxon>Ecdysozoa</taxon>
        <taxon>Arthropoda</taxon>
        <taxon>Chelicerata</taxon>
        <taxon>Arachnida</taxon>
        <taxon>Araneae</taxon>
        <taxon>Araneomorphae</taxon>
        <taxon>Entelegynae</taxon>
        <taxon>Araneoidea</taxon>
        <taxon>Araneidae</taxon>
        <taxon>Larinioides</taxon>
    </lineage>
</organism>
<proteinExistence type="predicted"/>
<sequence>MEKYKKKSLNFMGFSRELRKTQRDNQRDIHRHQRLSTLRALEENITAEEKIKESRIPIGKPKDQVSSRVEMLQKWKQEKIIKKQQESKLKKPAFKVGFIKANPPTSLGSTPSRLFKSSFQVSNSQLSIKKQESLNASNTKTNAKDSNSQASAKKPEVGTVNIKTGAKDIKFQSSTSKIAAPNKPESKWIRNKESGIQFLTMKPKVDTKSKVVNKDQVSSNRKQPTISSKPPLESKKDQVSSCRAQPTTASKPALETKKIESRLQPLNARSKVTSIVRDAKSNIPSSGLPKATASRTLSTEHKQAIPKKNNAVKSIPKFFKAATFQQKGNISEKTSRSESKVPESSYLTNKPNKVATLECEVSLIEPIKEQRKSFAPPGFMFKPPVELNSSLFLEDGPSAIFLRMKNQFLRTSTPKQSPSSQKSTSETKDSECIEDDDVKCKKDENAQSLKDEEKTEDVQCSKNTENKLVSSHKSNLETLLSSSLESVFINDVKPIDCKQSLKFEFPEVISIQNQEEVLLSSKITDPELSLAAEPSADEEINSPIQPHSVEIDKTEINSTNTRSVDDNKITIPFPEVDSTLSGVIPNPTNIQKPINCKQSFKHESPEIVSTQNEEKTLLSSNIMHPENSLAREAISGGAVNPPILPVSVNISKVEVNSTDLETDSKTTVLFSEVDCAVSEVIPDQTYIEPDVNTENDQSVSNGFLQKQGSSFLKIPERKIRNFKRSEKPGLSSINESLENTPGSALKMKILDNVFTPRRSLRLAKLSGNFNSLENLQYTPKEKEMEDKVGLKFDFTPRRSLRLSKFSTEFSSAENLFDVRRPTLYGSPEEDEAVPKINSRVTYDFDRLSLETGEETRFRNTRGGKVSLLYTPPNKLRPSIMRHSIKGDLMSFSPSA</sequence>
<feature type="region of interest" description="Disordered" evidence="1">
    <location>
        <begin position="327"/>
        <end position="347"/>
    </location>
</feature>
<comment type="caution">
    <text evidence="2">The sequence shown here is derived from an EMBL/GenBank/DDBJ whole genome shotgun (WGS) entry which is preliminary data.</text>
</comment>
<feature type="region of interest" description="Disordered" evidence="1">
    <location>
        <begin position="125"/>
        <end position="191"/>
    </location>
</feature>
<dbReference type="EMBL" id="CAXIEN010000035">
    <property type="protein sequence ID" value="CAL1268683.1"/>
    <property type="molecule type" value="Genomic_DNA"/>
</dbReference>